<evidence type="ECO:0000256" key="1">
    <source>
        <dbReference type="SAM" id="MobiDB-lite"/>
    </source>
</evidence>
<reference evidence="5" key="1">
    <citation type="journal article" date="2019" name="Int. J. Syst. Evol. Microbiol.">
        <title>The Global Catalogue of Microorganisms (GCM) 10K type strain sequencing project: providing services to taxonomists for standard genome sequencing and annotation.</title>
        <authorList>
            <consortium name="The Broad Institute Genomics Platform"/>
            <consortium name="The Broad Institute Genome Sequencing Center for Infectious Disease"/>
            <person name="Wu L."/>
            <person name="Ma J."/>
        </authorList>
    </citation>
    <scope>NUCLEOTIDE SEQUENCE [LARGE SCALE GENOMIC DNA]</scope>
    <source>
        <strain evidence="5">CGMCC 4.1469</strain>
    </source>
</reference>
<keyword evidence="2" id="KW-0472">Membrane</keyword>
<protein>
    <submittedName>
        <fullName evidence="4">PH domain-containing protein</fullName>
    </submittedName>
</protein>
<dbReference type="EMBL" id="JBHSMQ010000010">
    <property type="protein sequence ID" value="MFC5457347.1"/>
    <property type="molecule type" value="Genomic_DNA"/>
</dbReference>
<feature type="transmembrane region" description="Helical" evidence="2">
    <location>
        <begin position="138"/>
        <end position="155"/>
    </location>
</feature>
<sequence>MSARYTLQQHPAFSAPLSKEDLYTLVARGSLARGEMCLDEDTGQMHTVGELVSGMRPPTASRGQARIARPMYREIGPDTELPEEPEPEPEPEEDEEEGEETLETAASEEAMDDQFDYSTSGEAILHHAHPSWLGYTKALILCLLLVIAACLLFVIQAEYAVVALLCASSTLIAVGIARYSHDYIVTRERVELIWGIIGRSSKEARICDIRSIDVYESGVKGLLGLGTIDFSTAANAGIEVQFKDLRRAHEVKDLVRKLQRGVDPTND</sequence>
<name>A0ABW0KWU5_9BACT</name>
<dbReference type="Pfam" id="PF03703">
    <property type="entry name" value="bPH_2"/>
    <property type="match status" value="1"/>
</dbReference>
<feature type="compositionally biased region" description="Acidic residues" evidence="1">
    <location>
        <begin position="80"/>
        <end position="102"/>
    </location>
</feature>
<gene>
    <name evidence="4" type="ORF">ACFQDI_20930</name>
</gene>
<dbReference type="Proteomes" id="UP001596052">
    <property type="component" value="Unassembled WGS sequence"/>
</dbReference>
<dbReference type="PANTHER" id="PTHR37938">
    <property type="entry name" value="BLL0215 PROTEIN"/>
    <property type="match status" value="1"/>
</dbReference>
<evidence type="ECO:0000259" key="3">
    <source>
        <dbReference type="Pfam" id="PF03703"/>
    </source>
</evidence>
<dbReference type="PANTHER" id="PTHR37938:SF1">
    <property type="entry name" value="BLL0215 PROTEIN"/>
    <property type="match status" value="1"/>
</dbReference>
<evidence type="ECO:0000313" key="5">
    <source>
        <dbReference type="Proteomes" id="UP001596052"/>
    </source>
</evidence>
<dbReference type="InterPro" id="IPR005182">
    <property type="entry name" value="YdbS-like_PH"/>
</dbReference>
<keyword evidence="5" id="KW-1185">Reference proteome</keyword>
<feature type="transmembrane region" description="Helical" evidence="2">
    <location>
        <begin position="161"/>
        <end position="179"/>
    </location>
</feature>
<keyword evidence="2" id="KW-0812">Transmembrane</keyword>
<dbReference type="RefSeq" id="WP_377170555.1">
    <property type="nucleotide sequence ID" value="NZ_JBHSMQ010000010.1"/>
</dbReference>
<comment type="caution">
    <text evidence="4">The sequence shown here is derived from an EMBL/GenBank/DDBJ whole genome shotgun (WGS) entry which is preliminary data.</text>
</comment>
<organism evidence="4 5">
    <name type="scientific">Prosthecobacter fluviatilis</name>
    <dbReference type="NCBI Taxonomy" id="445931"/>
    <lineage>
        <taxon>Bacteria</taxon>
        <taxon>Pseudomonadati</taxon>
        <taxon>Verrucomicrobiota</taxon>
        <taxon>Verrucomicrobiia</taxon>
        <taxon>Verrucomicrobiales</taxon>
        <taxon>Verrucomicrobiaceae</taxon>
        <taxon>Prosthecobacter</taxon>
    </lineage>
</organism>
<accession>A0ABW0KWU5</accession>
<proteinExistence type="predicted"/>
<keyword evidence="2" id="KW-1133">Transmembrane helix</keyword>
<evidence type="ECO:0000256" key="2">
    <source>
        <dbReference type="SAM" id="Phobius"/>
    </source>
</evidence>
<feature type="region of interest" description="Disordered" evidence="1">
    <location>
        <begin position="52"/>
        <end position="110"/>
    </location>
</feature>
<feature type="domain" description="YdbS-like PH" evidence="3">
    <location>
        <begin position="182"/>
        <end position="254"/>
    </location>
</feature>
<evidence type="ECO:0000313" key="4">
    <source>
        <dbReference type="EMBL" id="MFC5457347.1"/>
    </source>
</evidence>